<protein>
    <recommendedName>
        <fullName evidence="5">Pilus assembly protein</fullName>
    </recommendedName>
</protein>
<feature type="transmembrane region" description="Helical" evidence="2">
    <location>
        <begin position="35"/>
        <end position="55"/>
    </location>
</feature>
<keyword evidence="2" id="KW-0472">Membrane</keyword>
<keyword evidence="2" id="KW-0812">Transmembrane</keyword>
<organism evidence="3 4">
    <name type="scientific">Brevibacterium spongiae</name>
    <dbReference type="NCBI Taxonomy" id="2909672"/>
    <lineage>
        <taxon>Bacteria</taxon>
        <taxon>Bacillati</taxon>
        <taxon>Actinomycetota</taxon>
        <taxon>Actinomycetes</taxon>
        <taxon>Micrococcales</taxon>
        <taxon>Brevibacteriaceae</taxon>
        <taxon>Brevibacterium</taxon>
    </lineage>
</organism>
<gene>
    <name evidence="3" type="ORF">L1F31_13335</name>
</gene>
<dbReference type="RefSeq" id="WP_265417765.1">
    <property type="nucleotide sequence ID" value="NZ_CP093443.1"/>
</dbReference>
<evidence type="ECO:0000313" key="3">
    <source>
        <dbReference type="EMBL" id="UVI35092.1"/>
    </source>
</evidence>
<name>A0ABY5SKU8_9MICO</name>
<accession>A0ABY5SKU8</accession>
<evidence type="ECO:0000256" key="1">
    <source>
        <dbReference type="SAM" id="MobiDB-lite"/>
    </source>
</evidence>
<keyword evidence="4" id="KW-1185">Reference proteome</keyword>
<evidence type="ECO:0008006" key="5">
    <source>
        <dbReference type="Google" id="ProtNLM"/>
    </source>
</evidence>
<feature type="region of interest" description="Disordered" evidence="1">
    <location>
        <begin position="1"/>
        <end position="23"/>
    </location>
</feature>
<dbReference type="Proteomes" id="UP001064879">
    <property type="component" value="Chromosome"/>
</dbReference>
<evidence type="ECO:0000313" key="4">
    <source>
        <dbReference type="Proteomes" id="UP001064879"/>
    </source>
</evidence>
<dbReference type="EMBL" id="CP093443">
    <property type="protein sequence ID" value="UVI35092.1"/>
    <property type="molecule type" value="Genomic_DNA"/>
</dbReference>
<reference evidence="3" key="1">
    <citation type="submission" date="2022-03" db="EMBL/GenBank/DDBJ databases">
        <title>Brevibacterium spongiae sp. nov., isolated from marine sponge.</title>
        <authorList>
            <person name="Li Z."/>
            <person name="Zhang M."/>
        </authorList>
    </citation>
    <scope>NUCLEOTIDE SEQUENCE</scope>
    <source>
        <strain evidence="3">WHS-Z9</strain>
    </source>
</reference>
<sequence length="164" mass="16551">MAEPDVEGSGDAGSGADAGSGTDADSGIALDSGTAVVEFIFASVVLLIPVIYLMLTLSQLQAASYATTSAAMSASRIAARDANPSEARAQEVAAMHFADFGLRDAPTSISYSCAGPCGQAGSLVTARVETKVVLPGFPLLFGSVHAPHITLRANHTDVVAVGGR</sequence>
<proteinExistence type="predicted"/>
<evidence type="ECO:0000256" key="2">
    <source>
        <dbReference type="SAM" id="Phobius"/>
    </source>
</evidence>
<keyword evidence="2" id="KW-1133">Transmembrane helix</keyword>